<dbReference type="GO" id="GO:0016757">
    <property type="term" value="F:glycosyltransferase activity"/>
    <property type="evidence" value="ECO:0007669"/>
    <property type="project" value="InterPro"/>
</dbReference>
<feature type="domain" description="Glycosyl transferase family 1" evidence="1">
    <location>
        <begin position="194"/>
        <end position="346"/>
    </location>
</feature>
<dbReference type="RefSeq" id="WP_182414541.1">
    <property type="nucleotide sequence ID" value="NZ_CP055153.1"/>
</dbReference>
<dbReference type="AlphaFoldDB" id="A0A7L7L431"/>
<dbReference type="InterPro" id="IPR028098">
    <property type="entry name" value="Glyco_trans_4-like_N"/>
</dbReference>
<dbReference type="SUPFAM" id="SSF53756">
    <property type="entry name" value="UDP-Glycosyltransferase/glycogen phosphorylase"/>
    <property type="match status" value="1"/>
</dbReference>
<dbReference type="PANTHER" id="PTHR45947:SF3">
    <property type="entry name" value="SULFOQUINOVOSYL TRANSFERASE SQD2"/>
    <property type="match status" value="1"/>
</dbReference>
<protein>
    <submittedName>
        <fullName evidence="3">Glycosyltransferase</fullName>
    </submittedName>
</protein>
<dbReference type="Pfam" id="PF00534">
    <property type="entry name" value="Glycos_transf_1"/>
    <property type="match status" value="1"/>
</dbReference>
<accession>A0A7L7L431</accession>
<keyword evidence="4" id="KW-1185">Reference proteome</keyword>
<organism evidence="3 4">
    <name type="scientific">Adhaeribacter radiodurans</name>
    <dbReference type="NCBI Taxonomy" id="2745197"/>
    <lineage>
        <taxon>Bacteria</taxon>
        <taxon>Pseudomonadati</taxon>
        <taxon>Bacteroidota</taxon>
        <taxon>Cytophagia</taxon>
        <taxon>Cytophagales</taxon>
        <taxon>Hymenobacteraceae</taxon>
        <taxon>Adhaeribacter</taxon>
    </lineage>
</organism>
<dbReference type="Pfam" id="PF13439">
    <property type="entry name" value="Glyco_transf_4"/>
    <property type="match status" value="1"/>
</dbReference>
<reference evidence="3 4" key="2">
    <citation type="submission" date="2020-08" db="EMBL/GenBank/DDBJ databases">
        <title>Adhaeribacter dokdonensis sp. nov., isolated from the rhizosphere of Elymus tsukushiensis, a plant native to the Dokdo Islands, Republic of Korea.</title>
        <authorList>
            <person name="Ghim S.Y."/>
        </authorList>
    </citation>
    <scope>NUCLEOTIDE SEQUENCE [LARGE SCALE GENOMIC DNA]</scope>
    <source>
        <strain evidence="3 4">KUDC8001</strain>
    </source>
</reference>
<keyword evidence="3" id="KW-0808">Transferase</keyword>
<dbReference type="Proteomes" id="UP000514509">
    <property type="component" value="Chromosome"/>
</dbReference>
<sequence>MTQKKALHINSYFLSNKIHYNLYTTITKYREDKLFIPVYESYRENDIPGLDIDYIFTNVDKKLFFTKYFKIFKVINKKKLTNGYDYIHAHTLISDGIAAYLLSKFTNRKFVVTVRSTDVDFFIKKSSFFRFIARKILSQVSMVFFVSQSHKNIIKTLYPKIDTNAFFSLPNGLDNFWLKNVYEKTPADQDLSSVKILFVGQIIKRKKLDLLIDFLKKYDDRKYELTIVGKNSLELDFDQIAQSITNGNTINYVGEVKNKEELLRIYRENHLFILLSYAETFGVVYVEALSQGLPIIYTRGDGIDGYFPEGEVGYSSSHESLPELKEKVDLILAQYSTICKNTKKNIQRFDWELIAKDYIQQTNNLI</sequence>
<evidence type="ECO:0000313" key="4">
    <source>
        <dbReference type="Proteomes" id="UP000514509"/>
    </source>
</evidence>
<reference evidence="3 4" key="1">
    <citation type="submission" date="2020-06" db="EMBL/GenBank/DDBJ databases">
        <authorList>
            <person name="Hwang Y.J."/>
        </authorList>
    </citation>
    <scope>NUCLEOTIDE SEQUENCE [LARGE SCALE GENOMIC DNA]</scope>
    <source>
        <strain evidence="3 4">KUDC8001</strain>
    </source>
</reference>
<dbReference type="PANTHER" id="PTHR45947">
    <property type="entry name" value="SULFOQUINOVOSYL TRANSFERASE SQD2"/>
    <property type="match status" value="1"/>
</dbReference>
<feature type="domain" description="Glycosyltransferase subfamily 4-like N-terminal" evidence="2">
    <location>
        <begin position="52"/>
        <end position="174"/>
    </location>
</feature>
<dbReference type="Gene3D" id="3.40.50.2000">
    <property type="entry name" value="Glycogen Phosphorylase B"/>
    <property type="match status" value="2"/>
</dbReference>
<dbReference type="KEGG" id="add:HUW48_04530"/>
<evidence type="ECO:0000259" key="1">
    <source>
        <dbReference type="Pfam" id="PF00534"/>
    </source>
</evidence>
<dbReference type="InterPro" id="IPR001296">
    <property type="entry name" value="Glyco_trans_1"/>
</dbReference>
<gene>
    <name evidence="3" type="ORF">HUW48_04530</name>
</gene>
<evidence type="ECO:0000259" key="2">
    <source>
        <dbReference type="Pfam" id="PF13439"/>
    </source>
</evidence>
<name>A0A7L7L431_9BACT</name>
<dbReference type="InterPro" id="IPR050194">
    <property type="entry name" value="Glycosyltransferase_grp1"/>
</dbReference>
<dbReference type="EMBL" id="CP055153">
    <property type="protein sequence ID" value="QMU27345.1"/>
    <property type="molecule type" value="Genomic_DNA"/>
</dbReference>
<proteinExistence type="predicted"/>
<evidence type="ECO:0000313" key="3">
    <source>
        <dbReference type="EMBL" id="QMU27345.1"/>
    </source>
</evidence>